<dbReference type="InterPro" id="IPR038740">
    <property type="entry name" value="BioF2-like_GNAT_dom"/>
</dbReference>
<accession>A0A6C7E5L5</accession>
<evidence type="ECO:0000313" key="3">
    <source>
        <dbReference type="EMBL" id="BAN01753.1"/>
    </source>
</evidence>
<dbReference type="InterPro" id="IPR016181">
    <property type="entry name" value="Acyl_CoA_acyltransferase"/>
</dbReference>
<organism evidence="3 4">
    <name type="scientific">Ilumatobacter coccineus (strain NBRC 103263 / KCTC 29153 / YM16-304)</name>
    <dbReference type="NCBI Taxonomy" id="1313172"/>
    <lineage>
        <taxon>Bacteria</taxon>
        <taxon>Bacillati</taxon>
        <taxon>Actinomycetota</taxon>
        <taxon>Acidimicrobiia</taxon>
        <taxon>Acidimicrobiales</taxon>
        <taxon>Ilumatobacteraceae</taxon>
        <taxon>Ilumatobacter</taxon>
    </lineage>
</organism>
<sequence>MASLKRFKGDLARRYDRTLERLARIPYRRGGVRIKWFDDWPDELDEALVDIGVRDEFGVDAHRIAAQPRDGVKKLHAIVTRHREPIAVISLRRRGTFWEPVTAQCLPEPTFAARAGELGCALRALGIEIRVEASQGWGERHGADERWPETSFVADIAPPADYETHWRSSSHWKKVRSARNRTADFELAYDDVGDLRWTVDRWEANWRDDSHQAAVAAADRIAVWTHLLANGQVQTVSLRENGVPIAGAVNVAVGSRLTGQCIARDLDHPAKSSGHRVIDAGFEHARAAGFQTFDLGGSVGYKSAWAPPGEVRSVAVFEPRWRRAPGQLRRLGETSRRRFTSQTDAPAPAPSG</sequence>
<dbReference type="AlphaFoldDB" id="A0A6C7E5L5"/>
<evidence type="ECO:0000259" key="2">
    <source>
        <dbReference type="Pfam" id="PF13480"/>
    </source>
</evidence>
<evidence type="ECO:0000313" key="4">
    <source>
        <dbReference type="Proteomes" id="UP000011863"/>
    </source>
</evidence>
<name>A0A6C7E5L5_ILUCY</name>
<proteinExistence type="predicted"/>
<dbReference type="Proteomes" id="UP000011863">
    <property type="component" value="Chromosome"/>
</dbReference>
<feature type="domain" description="BioF2-like acetyltransferase" evidence="2">
    <location>
        <begin position="172"/>
        <end position="297"/>
    </location>
</feature>
<dbReference type="RefSeq" id="WP_015441000.1">
    <property type="nucleotide sequence ID" value="NC_020520.1"/>
</dbReference>
<dbReference type="SUPFAM" id="SSF55729">
    <property type="entry name" value="Acyl-CoA N-acyltransferases (Nat)"/>
    <property type="match status" value="1"/>
</dbReference>
<gene>
    <name evidence="3" type="ORF">YM304_14390</name>
</gene>
<keyword evidence="4" id="KW-1185">Reference proteome</keyword>
<dbReference type="Pfam" id="PF13480">
    <property type="entry name" value="Acetyltransf_6"/>
    <property type="match status" value="1"/>
</dbReference>
<reference evidence="3 4" key="1">
    <citation type="journal article" date="2013" name="Int. J. Syst. Evol. Microbiol.">
        <title>Ilumatobacter nonamiense sp. nov. and Ilumatobacter coccineum sp. nov., isolated from seashore sand.</title>
        <authorList>
            <person name="Matsumoto A."/>
            <person name="Kasai H."/>
            <person name="Matsuo Y."/>
            <person name="Shizuri Y."/>
            <person name="Ichikawa N."/>
            <person name="Fujita N."/>
            <person name="Omura S."/>
            <person name="Takahashi Y."/>
        </authorList>
    </citation>
    <scope>NUCLEOTIDE SEQUENCE [LARGE SCALE GENOMIC DNA]</scope>
    <source>
        <strain evidence="4">NBRC 103263 / KCTC 29153 / YM16-304</strain>
    </source>
</reference>
<protein>
    <recommendedName>
        <fullName evidence="2">BioF2-like acetyltransferase domain-containing protein</fullName>
    </recommendedName>
</protein>
<dbReference type="Gene3D" id="3.40.630.30">
    <property type="match status" value="1"/>
</dbReference>
<dbReference type="EMBL" id="AP012057">
    <property type="protein sequence ID" value="BAN01753.1"/>
    <property type="molecule type" value="Genomic_DNA"/>
</dbReference>
<dbReference type="OrthoDB" id="8046979at2"/>
<dbReference type="KEGG" id="aym:YM304_14390"/>
<evidence type="ECO:0000256" key="1">
    <source>
        <dbReference type="SAM" id="MobiDB-lite"/>
    </source>
</evidence>
<feature type="region of interest" description="Disordered" evidence="1">
    <location>
        <begin position="327"/>
        <end position="352"/>
    </location>
</feature>